<dbReference type="RefSeq" id="XP_042924836.1">
    <property type="nucleotide sequence ID" value="XM_043062272.1"/>
</dbReference>
<sequence length="58" mass="6527">MLIAFTRKITRPANTAATWPSAHADMHAGPLYVRLLPQLLFPPPEPLLRSETFSVLDR</sequence>
<keyword evidence="2" id="KW-1185">Reference proteome</keyword>
<evidence type="ECO:0000313" key="2">
    <source>
        <dbReference type="Proteomes" id="UP000006906"/>
    </source>
</evidence>
<dbReference type="Gramene" id="PNW83606">
    <property type="protein sequence ID" value="PNW83606"/>
    <property type="gene ID" value="CHLRE_05g236626v5"/>
</dbReference>
<dbReference type="InParanoid" id="A0A2K3DST7"/>
<accession>A0A2K3DST7</accession>
<evidence type="ECO:0000313" key="1">
    <source>
        <dbReference type="EMBL" id="PNW83606.1"/>
    </source>
</evidence>
<organism evidence="1 2">
    <name type="scientific">Chlamydomonas reinhardtii</name>
    <name type="common">Chlamydomonas smithii</name>
    <dbReference type="NCBI Taxonomy" id="3055"/>
    <lineage>
        <taxon>Eukaryota</taxon>
        <taxon>Viridiplantae</taxon>
        <taxon>Chlorophyta</taxon>
        <taxon>core chlorophytes</taxon>
        <taxon>Chlorophyceae</taxon>
        <taxon>CS clade</taxon>
        <taxon>Chlamydomonadales</taxon>
        <taxon>Chlamydomonadaceae</taxon>
        <taxon>Chlamydomonas</taxon>
    </lineage>
</organism>
<protein>
    <submittedName>
        <fullName evidence="1">Uncharacterized protein</fullName>
    </submittedName>
</protein>
<dbReference type="EMBL" id="CM008966">
    <property type="protein sequence ID" value="PNW83606.1"/>
    <property type="molecule type" value="Genomic_DNA"/>
</dbReference>
<reference evidence="1 2" key="1">
    <citation type="journal article" date="2007" name="Science">
        <title>The Chlamydomonas genome reveals the evolution of key animal and plant functions.</title>
        <authorList>
            <person name="Merchant S.S."/>
            <person name="Prochnik S.E."/>
            <person name="Vallon O."/>
            <person name="Harris E.H."/>
            <person name="Karpowicz S.J."/>
            <person name="Witman G.B."/>
            <person name="Terry A."/>
            <person name="Salamov A."/>
            <person name="Fritz-Laylin L.K."/>
            <person name="Marechal-Drouard L."/>
            <person name="Marshall W.F."/>
            <person name="Qu L.H."/>
            <person name="Nelson D.R."/>
            <person name="Sanderfoot A.A."/>
            <person name="Spalding M.H."/>
            <person name="Kapitonov V.V."/>
            <person name="Ren Q."/>
            <person name="Ferris P."/>
            <person name="Lindquist E."/>
            <person name="Shapiro H."/>
            <person name="Lucas S.M."/>
            <person name="Grimwood J."/>
            <person name="Schmutz J."/>
            <person name="Cardol P."/>
            <person name="Cerutti H."/>
            <person name="Chanfreau G."/>
            <person name="Chen C.L."/>
            <person name="Cognat V."/>
            <person name="Croft M.T."/>
            <person name="Dent R."/>
            <person name="Dutcher S."/>
            <person name="Fernandez E."/>
            <person name="Fukuzawa H."/>
            <person name="Gonzalez-Ballester D."/>
            <person name="Gonzalez-Halphen D."/>
            <person name="Hallmann A."/>
            <person name="Hanikenne M."/>
            <person name="Hippler M."/>
            <person name="Inwood W."/>
            <person name="Jabbari K."/>
            <person name="Kalanon M."/>
            <person name="Kuras R."/>
            <person name="Lefebvre P.A."/>
            <person name="Lemaire S.D."/>
            <person name="Lobanov A.V."/>
            <person name="Lohr M."/>
            <person name="Manuell A."/>
            <person name="Meier I."/>
            <person name="Mets L."/>
            <person name="Mittag M."/>
            <person name="Mittelmeier T."/>
            <person name="Moroney J.V."/>
            <person name="Moseley J."/>
            <person name="Napoli C."/>
            <person name="Nedelcu A.M."/>
            <person name="Niyogi K."/>
            <person name="Novoselov S.V."/>
            <person name="Paulsen I.T."/>
            <person name="Pazour G."/>
            <person name="Purton S."/>
            <person name="Ral J.P."/>
            <person name="Riano-Pachon D.M."/>
            <person name="Riekhof W."/>
            <person name="Rymarquis L."/>
            <person name="Schroda M."/>
            <person name="Stern D."/>
            <person name="Umen J."/>
            <person name="Willows R."/>
            <person name="Wilson N."/>
            <person name="Zimmer S.L."/>
            <person name="Allmer J."/>
            <person name="Balk J."/>
            <person name="Bisova K."/>
            <person name="Chen C.J."/>
            <person name="Elias M."/>
            <person name="Gendler K."/>
            <person name="Hauser C."/>
            <person name="Lamb M.R."/>
            <person name="Ledford H."/>
            <person name="Long J.C."/>
            <person name="Minagawa J."/>
            <person name="Page M.D."/>
            <person name="Pan J."/>
            <person name="Pootakham W."/>
            <person name="Roje S."/>
            <person name="Rose A."/>
            <person name="Stahlberg E."/>
            <person name="Terauchi A.M."/>
            <person name="Yang P."/>
            <person name="Ball S."/>
            <person name="Bowler C."/>
            <person name="Dieckmann C.L."/>
            <person name="Gladyshev V.N."/>
            <person name="Green P."/>
            <person name="Jorgensen R."/>
            <person name="Mayfield S."/>
            <person name="Mueller-Roeber B."/>
            <person name="Rajamani S."/>
            <person name="Sayre R.T."/>
            <person name="Brokstein P."/>
            <person name="Dubchak I."/>
            <person name="Goodstein D."/>
            <person name="Hornick L."/>
            <person name="Huang Y.W."/>
            <person name="Jhaveri J."/>
            <person name="Luo Y."/>
            <person name="Martinez D."/>
            <person name="Ngau W.C."/>
            <person name="Otillar B."/>
            <person name="Poliakov A."/>
            <person name="Porter A."/>
            <person name="Szajkowski L."/>
            <person name="Werner G."/>
            <person name="Zhou K."/>
            <person name="Grigoriev I.V."/>
            <person name="Rokhsar D.S."/>
            <person name="Grossman A.R."/>
        </authorList>
    </citation>
    <scope>NUCLEOTIDE SEQUENCE [LARGE SCALE GENOMIC DNA]</scope>
    <source>
        <strain evidence="2">CC-503</strain>
    </source>
</reference>
<name>A0A2K3DST7_CHLRE</name>
<dbReference type="KEGG" id="cre:CHLRE_05g236626v5"/>
<proteinExistence type="predicted"/>
<gene>
    <name evidence="1" type="ORF">CHLRE_05g236626v5</name>
</gene>
<dbReference type="GeneID" id="66053388"/>
<dbReference type="Proteomes" id="UP000006906">
    <property type="component" value="Chromosome 5"/>
</dbReference>
<dbReference type="AlphaFoldDB" id="A0A2K3DST7"/>